<dbReference type="NCBIfam" id="TIGR03300">
    <property type="entry name" value="assembly_YfgL"/>
    <property type="match status" value="1"/>
</dbReference>
<comment type="subunit">
    <text evidence="4">Part of the Bam complex.</text>
</comment>
<dbReference type="GO" id="GO:0043165">
    <property type="term" value="P:Gram-negative-bacterium-type cell outer membrane assembly"/>
    <property type="evidence" value="ECO:0007669"/>
    <property type="project" value="UniProtKB-UniRule"/>
</dbReference>
<accession>A0A0H4I929</accession>
<dbReference type="SMART" id="SM00564">
    <property type="entry name" value="PQQ"/>
    <property type="match status" value="7"/>
</dbReference>
<dbReference type="Pfam" id="PF13360">
    <property type="entry name" value="PQQ_2"/>
    <property type="match status" value="1"/>
</dbReference>
<keyword evidence="7" id="KW-1185">Reference proteome</keyword>
<dbReference type="InterPro" id="IPR017687">
    <property type="entry name" value="BamB"/>
</dbReference>
<dbReference type="PANTHER" id="PTHR34512">
    <property type="entry name" value="CELL SURFACE PROTEIN"/>
    <property type="match status" value="1"/>
</dbReference>
<gene>
    <name evidence="4" type="primary">bamB</name>
    <name evidence="6" type="ORF">ABA45_08045</name>
</gene>
<dbReference type="HAMAP" id="MF_00923">
    <property type="entry name" value="OM_assembly_BamB"/>
    <property type="match status" value="1"/>
</dbReference>
<proteinExistence type="inferred from homology"/>
<dbReference type="STRING" id="330734.ABA45_08045"/>
<comment type="subcellular location">
    <subcellularLocation>
        <location evidence="4">Cell outer membrane</location>
    </subcellularLocation>
</comment>
<evidence type="ECO:0000313" key="7">
    <source>
        <dbReference type="Proteomes" id="UP000036406"/>
    </source>
</evidence>
<evidence type="ECO:0000256" key="1">
    <source>
        <dbReference type="ARBA" id="ARBA00022729"/>
    </source>
</evidence>
<evidence type="ECO:0000259" key="5">
    <source>
        <dbReference type="Pfam" id="PF13360"/>
    </source>
</evidence>
<dbReference type="KEGG" id="mpq:ABA45_08045"/>
<sequence>MTATLMIGCSANDTFEQPAQLPDVDQQVSFERVWNVTVGDGHDDEFLYLAPLNAGDVVYAASADGELLALNAETGKQIWENSVKDRIFAGVGGDASQLYLVSRDADLLALSREDGSELWRASLPTEVLSAPQSNGSLVVVQTTDGRVLAFNASDGEKRWQYDSVVPALSVRAAAAPLVGADVIISGFANGKLLALSTESGQPLWQYEVGAPQGRTELERLVDITSQPLVLENTILAVGYQGKLALIDLRTGNDIWSKAASSLYSPMVSNGNIFLASANGDLVAMRGSDRRGLWTQDKLAWRQLTQPVPFDDYLVVGDFDGYLHVVSQESGELVGQMKFDGDGIRVPAQRLSNGNLLIFGNGGKLAAYRLQSKN</sequence>
<reference evidence="6 7" key="1">
    <citation type="submission" date="2015-05" db="EMBL/GenBank/DDBJ databases">
        <title>Complete genome of Marinobacter psychrophilus strain 20041T isolated from sea-ice of the Canadian Basin.</title>
        <authorList>
            <person name="Song L."/>
            <person name="Ren L."/>
            <person name="Yu Y."/>
            <person name="Wang X."/>
        </authorList>
    </citation>
    <scope>NUCLEOTIDE SEQUENCE [LARGE SCALE GENOMIC DNA]</scope>
    <source>
        <strain evidence="6 7">20041</strain>
    </source>
</reference>
<dbReference type="InterPro" id="IPR002372">
    <property type="entry name" value="PQQ_rpt_dom"/>
</dbReference>
<comment type="similarity">
    <text evidence="4">Belongs to the BamB family.</text>
</comment>
<evidence type="ECO:0000256" key="2">
    <source>
        <dbReference type="ARBA" id="ARBA00023136"/>
    </source>
</evidence>
<feature type="domain" description="Pyrrolo-quinoline quinone repeat" evidence="5">
    <location>
        <begin position="64"/>
        <end position="295"/>
    </location>
</feature>
<dbReference type="InterPro" id="IPR015943">
    <property type="entry name" value="WD40/YVTN_repeat-like_dom_sf"/>
</dbReference>
<keyword evidence="2 4" id="KW-0472">Membrane</keyword>
<evidence type="ECO:0000256" key="4">
    <source>
        <dbReference type="HAMAP-Rule" id="MF_00923"/>
    </source>
</evidence>
<dbReference type="GO" id="GO:0051205">
    <property type="term" value="P:protein insertion into membrane"/>
    <property type="evidence" value="ECO:0007669"/>
    <property type="project" value="UniProtKB-UniRule"/>
</dbReference>
<keyword evidence="1 4" id="KW-0732">Signal</keyword>
<name>A0A0H4I929_9GAMM</name>
<dbReference type="PANTHER" id="PTHR34512:SF30">
    <property type="entry name" value="OUTER MEMBRANE PROTEIN ASSEMBLY FACTOR BAMB"/>
    <property type="match status" value="1"/>
</dbReference>
<dbReference type="AlphaFoldDB" id="A0A0H4I929"/>
<dbReference type="InterPro" id="IPR018391">
    <property type="entry name" value="PQQ_b-propeller_rpt"/>
</dbReference>
<dbReference type="PATRIC" id="fig|330734.3.peg.1690"/>
<dbReference type="SUPFAM" id="SSF50998">
    <property type="entry name" value="Quinoprotein alcohol dehydrogenase-like"/>
    <property type="match status" value="1"/>
</dbReference>
<dbReference type="EMBL" id="CP011494">
    <property type="protein sequence ID" value="AKO54260.1"/>
    <property type="molecule type" value="Genomic_DNA"/>
</dbReference>
<evidence type="ECO:0000256" key="3">
    <source>
        <dbReference type="ARBA" id="ARBA00023237"/>
    </source>
</evidence>
<evidence type="ECO:0000313" key="6">
    <source>
        <dbReference type="EMBL" id="AKO54260.1"/>
    </source>
</evidence>
<keyword evidence="3 4" id="KW-0998">Cell outer membrane</keyword>
<dbReference type="RefSeq" id="WP_048388817.1">
    <property type="nucleotide sequence ID" value="NZ_CP011494.1"/>
</dbReference>
<organism evidence="6 7">
    <name type="scientific">Marinobacter psychrophilus</name>
    <dbReference type="NCBI Taxonomy" id="330734"/>
    <lineage>
        <taxon>Bacteria</taxon>
        <taxon>Pseudomonadati</taxon>
        <taxon>Pseudomonadota</taxon>
        <taxon>Gammaproteobacteria</taxon>
        <taxon>Pseudomonadales</taxon>
        <taxon>Marinobacteraceae</taxon>
        <taxon>Marinobacter</taxon>
    </lineage>
</organism>
<dbReference type="Gene3D" id="2.130.10.10">
    <property type="entry name" value="YVTN repeat-like/Quinoprotein amine dehydrogenase"/>
    <property type="match status" value="1"/>
</dbReference>
<protein>
    <recommendedName>
        <fullName evidence="4">Outer membrane protein assembly factor BamB</fullName>
    </recommendedName>
</protein>
<dbReference type="GO" id="GO:0009279">
    <property type="term" value="C:cell outer membrane"/>
    <property type="evidence" value="ECO:0007669"/>
    <property type="project" value="UniProtKB-SubCell"/>
</dbReference>
<dbReference type="InterPro" id="IPR011047">
    <property type="entry name" value="Quinoprotein_ADH-like_sf"/>
</dbReference>
<comment type="function">
    <text evidence="4">Part of the outer membrane protein assembly complex, which is involved in assembly and insertion of beta-barrel proteins into the outer membrane.</text>
</comment>
<dbReference type="Proteomes" id="UP000036406">
    <property type="component" value="Chromosome"/>
</dbReference>